<keyword evidence="3" id="KW-0132">Cell division</keyword>
<dbReference type="AlphaFoldDB" id="A0AAD7KUY0"/>
<dbReference type="InterPro" id="IPR036915">
    <property type="entry name" value="Cyclin-like_sf"/>
</dbReference>
<dbReference type="SMART" id="SM00385">
    <property type="entry name" value="CYCLIN"/>
    <property type="match status" value="1"/>
</dbReference>
<dbReference type="Pfam" id="PF02984">
    <property type="entry name" value="Cyclin_C"/>
    <property type="match status" value="1"/>
</dbReference>
<dbReference type="Pfam" id="PF00134">
    <property type="entry name" value="Cyclin_N"/>
    <property type="match status" value="1"/>
</dbReference>
<evidence type="ECO:0000313" key="10">
    <source>
        <dbReference type="EMBL" id="KAJ7946088.1"/>
    </source>
</evidence>
<keyword evidence="4 7" id="KW-0195">Cyclin</keyword>
<dbReference type="SUPFAM" id="SSF47954">
    <property type="entry name" value="Cyclin-like"/>
    <property type="match status" value="2"/>
</dbReference>
<dbReference type="GO" id="GO:0048316">
    <property type="term" value="P:seed development"/>
    <property type="evidence" value="ECO:0007669"/>
    <property type="project" value="UniProtKB-ARBA"/>
</dbReference>
<keyword evidence="5" id="KW-0131">Cell cycle</keyword>
<accession>A0AAD7KUY0</accession>
<dbReference type="InterPro" id="IPR048258">
    <property type="entry name" value="Cyclins_cyclin-box"/>
</dbReference>
<dbReference type="KEGG" id="qsa:O6P43_031061"/>
<evidence type="ECO:0000256" key="2">
    <source>
        <dbReference type="ARBA" id="ARBA00011177"/>
    </source>
</evidence>
<dbReference type="CDD" id="cd20544">
    <property type="entry name" value="CYCLIN_AtCycD-like_rpt2"/>
    <property type="match status" value="1"/>
</dbReference>
<dbReference type="EMBL" id="JARAOO010000013">
    <property type="protein sequence ID" value="KAJ7946088.1"/>
    <property type="molecule type" value="Genomic_DNA"/>
</dbReference>
<evidence type="ECO:0000259" key="8">
    <source>
        <dbReference type="SMART" id="SM00385"/>
    </source>
</evidence>
<dbReference type="SMART" id="SM01332">
    <property type="entry name" value="Cyclin_C"/>
    <property type="match status" value="1"/>
</dbReference>
<evidence type="ECO:0000259" key="9">
    <source>
        <dbReference type="SMART" id="SM01332"/>
    </source>
</evidence>
<feature type="domain" description="Cyclin C-terminal" evidence="9">
    <location>
        <begin position="208"/>
        <end position="354"/>
    </location>
</feature>
<comment type="similarity">
    <text evidence="1">Belongs to the cyclin family. Cyclin D subfamily.</text>
</comment>
<feature type="domain" description="Cyclin-like" evidence="8">
    <location>
        <begin position="111"/>
        <end position="199"/>
    </location>
</feature>
<keyword evidence="11" id="KW-1185">Reference proteome</keyword>
<dbReference type="GO" id="GO:0051301">
    <property type="term" value="P:cell division"/>
    <property type="evidence" value="ECO:0007669"/>
    <property type="project" value="UniProtKB-KW"/>
</dbReference>
<comment type="subunit">
    <text evidence="2">Interacts with the CDC2 protein kinase to form a serine/threonine kinase holoenzyme complex also known as maturation promoting factor (MPF). The cyclin subunit imparts substrate specificity to the complex.</text>
</comment>
<dbReference type="InterPro" id="IPR006671">
    <property type="entry name" value="Cyclin_N"/>
</dbReference>
<dbReference type="InterPro" id="IPR013763">
    <property type="entry name" value="Cyclin-like_dom"/>
</dbReference>
<reference evidence="10" key="1">
    <citation type="journal article" date="2023" name="Science">
        <title>Elucidation of the pathway for biosynthesis of saponin adjuvants from the soapbark tree.</title>
        <authorList>
            <person name="Reed J."/>
            <person name="Orme A."/>
            <person name="El-Demerdash A."/>
            <person name="Owen C."/>
            <person name="Martin L.B.B."/>
            <person name="Misra R.C."/>
            <person name="Kikuchi S."/>
            <person name="Rejzek M."/>
            <person name="Martin A.C."/>
            <person name="Harkess A."/>
            <person name="Leebens-Mack J."/>
            <person name="Louveau T."/>
            <person name="Stephenson M.J."/>
            <person name="Osbourn A."/>
        </authorList>
    </citation>
    <scope>NUCLEOTIDE SEQUENCE</scope>
    <source>
        <strain evidence="10">S10</strain>
    </source>
</reference>
<comment type="caution">
    <text evidence="10">The sequence shown here is derived from an EMBL/GenBank/DDBJ whole genome shotgun (WGS) entry which is preliminary data.</text>
</comment>
<dbReference type="Gene3D" id="1.10.472.10">
    <property type="entry name" value="Cyclin-like"/>
    <property type="match status" value="2"/>
</dbReference>
<dbReference type="Proteomes" id="UP001163823">
    <property type="component" value="Chromosome 13"/>
</dbReference>
<name>A0AAD7KUY0_QUISA</name>
<proteinExistence type="inferred from homology"/>
<evidence type="ECO:0000256" key="5">
    <source>
        <dbReference type="ARBA" id="ARBA00023306"/>
    </source>
</evidence>
<evidence type="ECO:0000256" key="1">
    <source>
        <dbReference type="ARBA" id="ARBA00009065"/>
    </source>
</evidence>
<organism evidence="10 11">
    <name type="scientific">Quillaja saponaria</name>
    <name type="common">Soap bark tree</name>
    <dbReference type="NCBI Taxonomy" id="32244"/>
    <lineage>
        <taxon>Eukaryota</taxon>
        <taxon>Viridiplantae</taxon>
        <taxon>Streptophyta</taxon>
        <taxon>Embryophyta</taxon>
        <taxon>Tracheophyta</taxon>
        <taxon>Spermatophyta</taxon>
        <taxon>Magnoliopsida</taxon>
        <taxon>eudicotyledons</taxon>
        <taxon>Gunneridae</taxon>
        <taxon>Pentapetalae</taxon>
        <taxon>rosids</taxon>
        <taxon>fabids</taxon>
        <taxon>Fabales</taxon>
        <taxon>Quillajaceae</taxon>
        <taxon>Quillaja</taxon>
    </lineage>
</organism>
<sequence length="381" mass="43481">MKKMAVQQQNEQHQHQQNPSFLLDALYCDEGKWDDEEEEVEEVFNPDLKNKNGNDPFLFPLLLLEEDLFWEDEELISLFSKEKQQQEETHLNLGNVDSDSYLFVARSSAIGWMLKVNTHFGFSALTATLAINYFDRFLSSLHFEREKPWMIQLMAVTCLSLAAKVEETQVPLLLDLQVENTKYVFEAKTIQKMELLVLSTLKWKMHPVTPLSFLDHIIRRLGLKNHLHWQFLRRCEHLLLSVLPDSRFLGSLPSVLATATMLHVIDQIEHSAGPAATVYKNQLLGVLKISKEKVSECYNLILELSNTNNCAHNNSHKRKYDQIPGSPSGIIDAVFNSESSNDSWAAESSLCCSSPEPLFKKSRAQEQQLKRVIVGNVGSPP</sequence>
<dbReference type="GO" id="GO:0010444">
    <property type="term" value="P:guard mother cell differentiation"/>
    <property type="evidence" value="ECO:0007669"/>
    <property type="project" value="UniProtKB-ARBA"/>
</dbReference>
<evidence type="ECO:0000256" key="7">
    <source>
        <dbReference type="RuleBase" id="RU000383"/>
    </source>
</evidence>
<protein>
    <recommendedName>
        <fullName evidence="6">B-like cyclin</fullName>
    </recommendedName>
</protein>
<evidence type="ECO:0000256" key="4">
    <source>
        <dbReference type="ARBA" id="ARBA00023127"/>
    </source>
</evidence>
<dbReference type="InterPro" id="IPR039361">
    <property type="entry name" value="Cyclin"/>
</dbReference>
<dbReference type="InterPro" id="IPR004367">
    <property type="entry name" value="Cyclin_C-dom"/>
</dbReference>
<dbReference type="CDD" id="cd20543">
    <property type="entry name" value="CYCLIN_AtCycD-like_rpt1"/>
    <property type="match status" value="1"/>
</dbReference>
<dbReference type="FunFam" id="1.10.472.10:FF:000060">
    <property type="entry name" value="D6-type cyclin"/>
    <property type="match status" value="1"/>
</dbReference>
<dbReference type="PROSITE" id="PS00292">
    <property type="entry name" value="CYCLINS"/>
    <property type="match status" value="1"/>
</dbReference>
<evidence type="ECO:0000256" key="6">
    <source>
        <dbReference type="ARBA" id="ARBA00032263"/>
    </source>
</evidence>
<dbReference type="PANTHER" id="PTHR10177">
    <property type="entry name" value="CYCLINS"/>
    <property type="match status" value="1"/>
</dbReference>
<evidence type="ECO:0000313" key="11">
    <source>
        <dbReference type="Proteomes" id="UP001163823"/>
    </source>
</evidence>
<dbReference type="FunFam" id="1.10.472.10:FF:000070">
    <property type="entry name" value="CYCLIN D32"/>
    <property type="match status" value="1"/>
</dbReference>
<gene>
    <name evidence="10" type="ORF">O6P43_031061</name>
</gene>
<evidence type="ECO:0000256" key="3">
    <source>
        <dbReference type="ARBA" id="ARBA00022618"/>
    </source>
</evidence>